<proteinExistence type="predicted"/>
<dbReference type="EMBL" id="JARJCM010000075">
    <property type="protein sequence ID" value="KAJ7032250.1"/>
    <property type="molecule type" value="Genomic_DNA"/>
</dbReference>
<feature type="region of interest" description="Disordered" evidence="1">
    <location>
        <begin position="25"/>
        <end position="96"/>
    </location>
</feature>
<evidence type="ECO:0000313" key="2">
    <source>
        <dbReference type="EMBL" id="KAJ7032250.1"/>
    </source>
</evidence>
<keyword evidence="4" id="KW-1185">Reference proteome</keyword>
<dbReference type="Proteomes" id="UP001218188">
    <property type="component" value="Unassembled WGS sequence"/>
</dbReference>
<sequence>MLKLKRDFRNMDELVDLWNQWMHRRHPGQPTVVPASTAGKAPASTAGKAPAKAEGAKAGKKTATKKAAAPVADGEKKKRKKGHKESYSSYIYKVLQ</sequence>
<name>A0AAD6TEA3_9AGAR</name>
<evidence type="ECO:0000256" key="1">
    <source>
        <dbReference type="SAM" id="MobiDB-lite"/>
    </source>
</evidence>
<evidence type="ECO:0000313" key="4">
    <source>
        <dbReference type="Proteomes" id="UP001218188"/>
    </source>
</evidence>
<dbReference type="InterPro" id="IPR009072">
    <property type="entry name" value="Histone-fold"/>
</dbReference>
<evidence type="ECO:0000313" key="3">
    <source>
        <dbReference type="EMBL" id="KAJ7042357.1"/>
    </source>
</evidence>
<gene>
    <name evidence="3" type="ORF">C8F04DRAFT_1252336</name>
    <name evidence="2" type="ORF">C8F04DRAFT_1262214</name>
</gene>
<organism evidence="3 4">
    <name type="scientific">Mycena alexandri</name>
    <dbReference type="NCBI Taxonomy" id="1745969"/>
    <lineage>
        <taxon>Eukaryota</taxon>
        <taxon>Fungi</taxon>
        <taxon>Dikarya</taxon>
        <taxon>Basidiomycota</taxon>
        <taxon>Agaricomycotina</taxon>
        <taxon>Agaricomycetes</taxon>
        <taxon>Agaricomycetidae</taxon>
        <taxon>Agaricales</taxon>
        <taxon>Marasmiineae</taxon>
        <taxon>Mycenaceae</taxon>
        <taxon>Mycena</taxon>
    </lineage>
</organism>
<reference evidence="3" key="1">
    <citation type="submission" date="2023-03" db="EMBL/GenBank/DDBJ databases">
        <title>Massive genome expansion in bonnet fungi (Mycena s.s.) driven by repeated elements and novel gene families across ecological guilds.</title>
        <authorList>
            <consortium name="Lawrence Berkeley National Laboratory"/>
            <person name="Harder C.B."/>
            <person name="Miyauchi S."/>
            <person name="Viragh M."/>
            <person name="Kuo A."/>
            <person name="Thoen E."/>
            <person name="Andreopoulos B."/>
            <person name="Lu D."/>
            <person name="Skrede I."/>
            <person name="Drula E."/>
            <person name="Henrissat B."/>
            <person name="Morin E."/>
            <person name="Kohler A."/>
            <person name="Barry K."/>
            <person name="LaButti K."/>
            <person name="Morin E."/>
            <person name="Salamov A."/>
            <person name="Lipzen A."/>
            <person name="Mereny Z."/>
            <person name="Hegedus B."/>
            <person name="Baldrian P."/>
            <person name="Stursova M."/>
            <person name="Weitz H."/>
            <person name="Taylor A."/>
            <person name="Grigoriev I.V."/>
            <person name="Nagy L.G."/>
            <person name="Martin F."/>
            <person name="Kauserud H."/>
        </authorList>
    </citation>
    <scope>NUCLEOTIDE SEQUENCE</scope>
    <source>
        <strain evidence="3">CBHHK200</strain>
    </source>
</reference>
<dbReference type="EMBL" id="JARJCM010000013">
    <property type="protein sequence ID" value="KAJ7042357.1"/>
    <property type="molecule type" value="Genomic_DNA"/>
</dbReference>
<dbReference type="Gene3D" id="1.10.20.10">
    <property type="entry name" value="Histone, subunit A"/>
    <property type="match status" value="1"/>
</dbReference>
<comment type="caution">
    <text evidence="3">The sequence shown here is derived from an EMBL/GenBank/DDBJ whole genome shotgun (WGS) entry which is preliminary data.</text>
</comment>
<dbReference type="GO" id="GO:0046982">
    <property type="term" value="F:protein heterodimerization activity"/>
    <property type="evidence" value="ECO:0007669"/>
    <property type="project" value="InterPro"/>
</dbReference>
<accession>A0AAD6TEA3</accession>
<dbReference type="AlphaFoldDB" id="A0AAD6TEA3"/>
<protein>
    <submittedName>
        <fullName evidence="3">Uncharacterized protein</fullName>
    </submittedName>
</protein>